<protein>
    <submittedName>
        <fullName evidence="2">Glycosyltransferase family 1 protein</fullName>
    </submittedName>
</protein>
<gene>
    <name evidence="2" type="ORF">CK497_05845</name>
</gene>
<dbReference type="SUPFAM" id="SSF53756">
    <property type="entry name" value="UDP-Glycosyltransferase/glycogen phosphorylase"/>
    <property type="match status" value="1"/>
</dbReference>
<sequence>MNPKVATSNKRFLLISGTSYSLVNFRGPLVQALIKAGLDVHVAAPGLLEDMTTRQQLEAWGAVAHDFPMQRNGLSPWRDALTLHALYRLMCKIRPEMVLSYTIKPVVYGLLAAWLARVPRRYALVTGLGYAFASQSSGKRALVYQVVRRLYAAALNRADKVFFQNPDDNALFRELGILREKVPSQVLNGSGVDMSHFTVAPIPAGPPHFLLIARLLGDKGVRQYADAARRIKQRHPEIVFQLAGDIDSNPDTITREELDIWVKEGSIDHLGWLNDVRPAIANCSVYVLPSYYREGTPRSVLEAMAMGRAVITTDAPGCRETVIEGDNGYLIPVRDVDALEVAMQTFIDSPALVQTMGRRSYEIAKDRYDVHKVNAVMLKSMEIKGLVASGREQELVNNNAINEV</sequence>
<evidence type="ECO:0000313" key="3">
    <source>
        <dbReference type="Proteomes" id="UP000218675"/>
    </source>
</evidence>
<dbReference type="Pfam" id="PF13692">
    <property type="entry name" value="Glyco_trans_1_4"/>
    <property type="match status" value="1"/>
</dbReference>
<comment type="caution">
    <text evidence="2">The sequence shown here is derived from an EMBL/GenBank/DDBJ whole genome shotgun (WGS) entry which is preliminary data.</text>
</comment>
<feature type="domain" description="Glycosyltransferase subfamily 4-like N-terminal" evidence="1">
    <location>
        <begin position="29"/>
        <end position="182"/>
    </location>
</feature>
<accession>A0ABX4HJJ9</accession>
<dbReference type="Pfam" id="PF13579">
    <property type="entry name" value="Glyco_trans_4_4"/>
    <property type="match status" value="1"/>
</dbReference>
<dbReference type="Proteomes" id="UP000218675">
    <property type="component" value="Unassembled WGS sequence"/>
</dbReference>
<dbReference type="Gene3D" id="3.40.50.2000">
    <property type="entry name" value="Glycogen Phosphorylase B"/>
    <property type="match status" value="2"/>
</dbReference>
<dbReference type="EMBL" id="NSKA01000002">
    <property type="protein sequence ID" value="PAU72641.1"/>
    <property type="molecule type" value="Genomic_DNA"/>
</dbReference>
<evidence type="ECO:0000313" key="2">
    <source>
        <dbReference type="EMBL" id="PAU72641.1"/>
    </source>
</evidence>
<name>A0ABX4HJJ9_9GAMM</name>
<reference evidence="2 3" key="1">
    <citation type="submission" date="2017-08" db="EMBL/GenBank/DDBJ databases">
        <title>Halomonas binhaiensis sp. nov., isolated from saline alkaline soil.</title>
        <authorList>
            <person name="Wang D."/>
            <person name="Zhang G."/>
        </authorList>
    </citation>
    <scope>NUCLEOTIDE SEQUENCE [LARGE SCALE GENOMIC DNA]</scope>
    <source>
        <strain evidence="2 3">WN018</strain>
    </source>
</reference>
<dbReference type="InterPro" id="IPR028098">
    <property type="entry name" value="Glyco_trans_4-like_N"/>
</dbReference>
<dbReference type="PANTHER" id="PTHR12526:SF638">
    <property type="entry name" value="SPORE COAT PROTEIN SA"/>
    <property type="match status" value="1"/>
</dbReference>
<proteinExistence type="predicted"/>
<dbReference type="PANTHER" id="PTHR12526">
    <property type="entry name" value="GLYCOSYLTRANSFERASE"/>
    <property type="match status" value="1"/>
</dbReference>
<dbReference type="CDD" id="cd03808">
    <property type="entry name" value="GT4_CapM-like"/>
    <property type="match status" value="1"/>
</dbReference>
<dbReference type="RefSeq" id="WP_095603029.1">
    <property type="nucleotide sequence ID" value="NZ_NSKA01000002.1"/>
</dbReference>
<organism evidence="2 3">
    <name type="scientific">Vreelandella alkaliphila</name>
    <dbReference type="NCBI Taxonomy" id="272774"/>
    <lineage>
        <taxon>Bacteria</taxon>
        <taxon>Pseudomonadati</taxon>
        <taxon>Pseudomonadota</taxon>
        <taxon>Gammaproteobacteria</taxon>
        <taxon>Oceanospirillales</taxon>
        <taxon>Halomonadaceae</taxon>
        <taxon>Vreelandella</taxon>
    </lineage>
</organism>
<keyword evidence="3" id="KW-1185">Reference proteome</keyword>
<evidence type="ECO:0000259" key="1">
    <source>
        <dbReference type="Pfam" id="PF13579"/>
    </source>
</evidence>